<comment type="caution">
    <text evidence="2">The sequence shown here is derived from an EMBL/GenBank/DDBJ whole genome shotgun (WGS) entry which is preliminary data.</text>
</comment>
<protein>
    <submittedName>
        <fullName evidence="2">Plasmid stabilization system protein ParE</fullName>
    </submittedName>
</protein>
<keyword evidence="1" id="KW-1277">Toxin-antitoxin system</keyword>
<proteinExistence type="predicted"/>
<dbReference type="InterPro" id="IPR035093">
    <property type="entry name" value="RelE/ParE_toxin_dom_sf"/>
</dbReference>
<reference evidence="2 3" key="1">
    <citation type="submission" date="2020-03" db="EMBL/GenBank/DDBJ databases">
        <title>Genomic Encyclopedia of Type Strains, Phase IV (KMG-IV): sequencing the most valuable type-strain genomes for metagenomic binning, comparative biology and taxonomic classification.</title>
        <authorList>
            <person name="Goeker M."/>
        </authorList>
    </citation>
    <scope>NUCLEOTIDE SEQUENCE [LARGE SCALE GENOMIC DNA]</scope>
    <source>
        <strain evidence="2 3">DSM 105096</strain>
    </source>
</reference>
<dbReference type="Pfam" id="PF05016">
    <property type="entry name" value="ParE_toxin"/>
    <property type="match status" value="1"/>
</dbReference>
<keyword evidence="3" id="KW-1185">Reference proteome</keyword>
<sequence>MAGPIKLRYSKVADKGLDGIIHFYLTNSGKKSATEFFGKYRKKINQLETMPRMGSPLILRSQPEKSGLRYLLIGKSCRIVYSYSQVEKLLMIHVVVHPRISESTLVGLLEEE</sequence>
<evidence type="ECO:0000313" key="2">
    <source>
        <dbReference type="EMBL" id="NJC27079.1"/>
    </source>
</evidence>
<evidence type="ECO:0000256" key="1">
    <source>
        <dbReference type="ARBA" id="ARBA00022649"/>
    </source>
</evidence>
<dbReference type="EMBL" id="JAATJH010000004">
    <property type="protein sequence ID" value="NJC27079.1"/>
    <property type="molecule type" value="Genomic_DNA"/>
</dbReference>
<evidence type="ECO:0000313" key="3">
    <source>
        <dbReference type="Proteomes" id="UP000770785"/>
    </source>
</evidence>
<dbReference type="InterPro" id="IPR007712">
    <property type="entry name" value="RelE/ParE_toxin"/>
</dbReference>
<gene>
    <name evidence="2" type="ORF">GGR27_002592</name>
</gene>
<dbReference type="RefSeq" id="WP_168037851.1">
    <property type="nucleotide sequence ID" value="NZ_JAATJH010000004.1"/>
</dbReference>
<dbReference type="Proteomes" id="UP000770785">
    <property type="component" value="Unassembled WGS sequence"/>
</dbReference>
<organism evidence="2 3">
    <name type="scientific">Neolewinella antarctica</name>
    <dbReference type="NCBI Taxonomy" id="442734"/>
    <lineage>
        <taxon>Bacteria</taxon>
        <taxon>Pseudomonadati</taxon>
        <taxon>Bacteroidota</taxon>
        <taxon>Saprospiria</taxon>
        <taxon>Saprospirales</taxon>
        <taxon>Lewinellaceae</taxon>
        <taxon>Neolewinella</taxon>
    </lineage>
</organism>
<name>A0ABX0XDU4_9BACT</name>
<dbReference type="Gene3D" id="3.30.2310.20">
    <property type="entry name" value="RelE-like"/>
    <property type="match status" value="1"/>
</dbReference>
<accession>A0ABX0XDU4</accession>